<proteinExistence type="predicted"/>
<gene>
    <name evidence="3" type="ORF">NMOB1V02_LOCUS1505</name>
</gene>
<keyword evidence="4" id="KW-1185">Reference proteome</keyword>
<dbReference type="GO" id="GO:0005634">
    <property type="term" value="C:nucleus"/>
    <property type="evidence" value="ECO:0007669"/>
    <property type="project" value="TreeGrafter"/>
</dbReference>
<dbReference type="SMART" id="SM00355">
    <property type="entry name" value="ZnF_C2H2"/>
    <property type="match status" value="4"/>
</dbReference>
<dbReference type="EMBL" id="CAJPEX010000151">
    <property type="protein sequence ID" value="CAG0913782.1"/>
    <property type="molecule type" value="Genomic_DNA"/>
</dbReference>
<sequence length="478" mass="53079">MSLESGDFSDILPQTDTIFEYEKHVLICPAVEELKVIESSNQCPVSSCGVVIANRAALVHHMRQNHKIPLKTDADKFPKKERFYVCPDPECLYSVEKGKRFDKRKAVKQHFLKVHGEKVHSCKTCSKKFGLVHDLNAHKSECGFVYRCGSCPITYTKFVNLKGHSKLKNHYFDPNQDPKVRKSGKAVPVPILPPETAKVFIMVPVKLRPAVLDSATSPRRDPVGDDFSQQVCLGNLDKELKDSSPTKRDCVSIVPKPGDTGPINALFAAHALMDLAVSPFLRFPSRVEIGVQTDGDSSSKRRSSPARGSRKRCAEAQTRLTSRKKKKVSHSVAQTVLAELPRRSRKGLSPVHKNFKGSFDSPVVVPKFIDAEVSCSYPDSDDLPSGNSSFWENPPALEANSGSTNIQTQTEDDLDCLLDELEPADWEVLSASTQTFFEDWADFVKSAFESDRSIDLSVDSNLDVNNHEGTQENPEIHG</sequence>
<dbReference type="GO" id="GO:0045944">
    <property type="term" value="P:positive regulation of transcription by RNA polymerase II"/>
    <property type="evidence" value="ECO:0007669"/>
    <property type="project" value="InterPro"/>
</dbReference>
<dbReference type="PROSITE" id="PS00028">
    <property type="entry name" value="ZINC_FINGER_C2H2_1"/>
    <property type="match status" value="2"/>
</dbReference>
<feature type="domain" description="C2H2-type" evidence="2">
    <location>
        <begin position="43"/>
        <end position="66"/>
    </location>
</feature>
<dbReference type="GO" id="GO:0000976">
    <property type="term" value="F:transcription cis-regulatory region binding"/>
    <property type="evidence" value="ECO:0007669"/>
    <property type="project" value="InterPro"/>
</dbReference>
<protein>
    <recommendedName>
        <fullName evidence="2">C2H2-type domain-containing protein</fullName>
    </recommendedName>
</protein>
<dbReference type="GO" id="GO:0000981">
    <property type="term" value="F:DNA-binding transcription factor activity, RNA polymerase II-specific"/>
    <property type="evidence" value="ECO:0007669"/>
    <property type="project" value="TreeGrafter"/>
</dbReference>
<dbReference type="InterPro" id="IPR055303">
    <property type="entry name" value="ATMIN"/>
</dbReference>
<reference evidence="3" key="1">
    <citation type="submission" date="2020-11" db="EMBL/GenBank/DDBJ databases">
        <authorList>
            <person name="Tran Van P."/>
        </authorList>
    </citation>
    <scope>NUCLEOTIDE SEQUENCE</scope>
</reference>
<evidence type="ECO:0000256" key="1">
    <source>
        <dbReference type="SAM" id="MobiDB-lite"/>
    </source>
</evidence>
<accession>A0A7R9BE94</accession>
<dbReference type="EMBL" id="OA882188">
    <property type="protein sequence ID" value="CAD7273630.1"/>
    <property type="molecule type" value="Genomic_DNA"/>
</dbReference>
<evidence type="ECO:0000313" key="4">
    <source>
        <dbReference type="Proteomes" id="UP000678499"/>
    </source>
</evidence>
<dbReference type="InterPro" id="IPR013087">
    <property type="entry name" value="Znf_C2H2_type"/>
</dbReference>
<feature type="region of interest" description="Disordered" evidence="1">
    <location>
        <begin position="291"/>
        <end position="332"/>
    </location>
</feature>
<dbReference type="PANTHER" id="PTHR46664:SF1">
    <property type="entry name" value="ATM INTERACTOR"/>
    <property type="match status" value="1"/>
</dbReference>
<feature type="domain" description="C2H2-type" evidence="2">
    <location>
        <begin position="148"/>
        <end position="170"/>
    </location>
</feature>
<feature type="compositionally biased region" description="Basic residues" evidence="1">
    <location>
        <begin position="300"/>
        <end position="311"/>
    </location>
</feature>
<dbReference type="Gene3D" id="3.30.160.60">
    <property type="entry name" value="Classic Zinc Finger"/>
    <property type="match status" value="1"/>
</dbReference>
<dbReference type="AlphaFoldDB" id="A0A7R9BE94"/>
<dbReference type="OrthoDB" id="6359248at2759"/>
<organism evidence="3">
    <name type="scientific">Notodromas monacha</name>
    <dbReference type="NCBI Taxonomy" id="399045"/>
    <lineage>
        <taxon>Eukaryota</taxon>
        <taxon>Metazoa</taxon>
        <taxon>Ecdysozoa</taxon>
        <taxon>Arthropoda</taxon>
        <taxon>Crustacea</taxon>
        <taxon>Oligostraca</taxon>
        <taxon>Ostracoda</taxon>
        <taxon>Podocopa</taxon>
        <taxon>Podocopida</taxon>
        <taxon>Cypridocopina</taxon>
        <taxon>Cypridoidea</taxon>
        <taxon>Cyprididae</taxon>
        <taxon>Notodromas</taxon>
    </lineage>
</organism>
<evidence type="ECO:0000313" key="3">
    <source>
        <dbReference type="EMBL" id="CAD7273630.1"/>
    </source>
</evidence>
<dbReference type="PANTHER" id="PTHR46664">
    <property type="entry name" value="ATM INTERACTOR"/>
    <property type="match status" value="1"/>
</dbReference>
<name>A0A7R9BE94_9CRUS</name>
<dbReference type="Proteomes" id="UP000678499">
    <property type="component" value="Unassembled WGS sequence"/>
</dbReference>
<evidence type="ECO:0000259" key="2">
    <source>
        <dbReference type="PROSITE" id="PS00028"/>
    </source>
</evidence>